<keyword evidence="13" id="KW-1185">Reference proteome</keyword>
<evidence type="ECO:0000259" key="9">
    <source>
        <dbReference type="SMART" id="SM00479"/>
    </source>
</evidence>
<keyword evidence="4 8" id="KW-0479">Metal-binding</keyword>
<dbReference type="GO" id="GO:0005829">
    <property type="term" value="C:cytosol"/>
    <property type="evidence" value="ECO:0007669"/>
    <property type="project" value="TreeGrafter"/>
</dbReference>
<keyword evidence="6 8" id="KW-0269">Exonuclease</keyword>
<feature type="active site" description="Proton donor/acceptor" evidence="8">
    <location>
        <position position="181"/>
    </location>
</feature>
<evidence type="ECO:0000256" key="6">
    <source>
        <dbReference type="ARBA" id="ARBA00022839"/>
    </source>
</evidence>
<evidence type="ECO:0000313" key="13">
    <source>
        <dbReference type="Proteomes" id="UP000274695"/>
    </source>
</evidence>
<dbReference type="EC" id="3.1.13.-" evidence="8"/>
<evidence type="ECO:0000256" key="8">
    <source>
        <dbReference type="HAMAP-Rule" id="MF_00157"/>
    </source>
</evidence>
<dbReference type="FunFam" id="3.30.420.10:FF:000009">
    <property type="entry name" value="Ribonuclease T"/>
    <property type="match status" value="1"/>
</dbReference>
<keyword evidence="5 8" id="KW-0378">Hydrolase</keyword>
<dbReference type="GO" id="GO:0008033">
    <property type="term" value="P:tRNA processing"/>
    <property type="evidence" value="ECO:0007669"/>
    <property type="project" value="UniProtKB-KW"/>
</dbReference>
<sequence length="210" mass="23354">MDFSDEKSMIAQRFRGFLPVVIDVETGGFNSQTDAVLEIAATFLRMDDSGQLEPDDTVSYNVEPFEGANLETAALEFTGIDPHNPLRQAQKEVTVMGELMKRIRQQVKANGCTRAVLVGHNAHFDLGFVLAAIERSNIKRNPFHPFSVMDTASLSGLAYGHTVLARACQLADIDFDNSEAHSAAYDAFKTAELFCQIVNRWQQLGGWRWP</sequence>
<evidence type="ECO:0000313" key="10">
    <source>
        <dbReference type="EMBL" id="POP54138.1"/>
    </source>
</evidence>
<feature type="site" description="Important for substrate binding and specificity" evidence="8">
    <location>
        <position position="29"/>
    </location>
</feature>
<dbReference type="EMBL" id="PQGG01000007">
    <property type="protein sequence ID" value="POP54138.1"/>
    <property type="molecule type" value="Genomic_DNA"/>
</dbReference>
<reference evidence="10 12" key="1">
    <citation type="submission" date="2018-01" db="EMBL/GenBank/DDBJ databases">
        <authorList>
            <person name="Yu X.-D."/>
        </authorList>
    </citation>
    <scope>NUCLEOTIDE SEQUENCE [LARGE SCALE GENOMIC DNA]</scope>
    <source>
        <strain evidence="10 12">ZX-21</strain>
    </source>
</reference>
<dbReference type="RefSeq" id="WP_103682899.1">
    <property type="nucleotide sequence ID" value="NZ_PQGG01000007.1"/>
</dbReference>
<dbReference type="GO" id="GO:0016896">
    <property type="term" value="F:RNA exonuclease activity, producing 5'-phosphomonoesters"/>
    <property type="evidence" value="ECO:0007669"/>
    <property type="project" value="UniProtKB-UniRule"/>
</dbReference>
<dbReference type="PANTHER" id="PTHR30231">
    <property type="entry name" value="DNA POLYMERASE III SUBUNIT EPSILON"/>
    <property type="match status" value="1"/>
</dbReference>
<dbReference type="EMBL" id="RHGB01000014">
    <property type="protein sequence ID" value="RNL60892.1"/>
    <property type="molecule type" value="Genomic_DNA"/>
</dbReference>
<reference evidence="11 13" key="2">
    <citation type="submission" date="2018-10" db="EMBL/GenBank/DDBJ databases">
        <title>Draft genome sequence of Zhongshania sp. DSW25-10.</title>
        <authorList>
            <person name="Oh J."/>
        </authorList>
    </citation>
    <scope>NUCLEOTIDE SEQUENCE [LARGE SCALE GENOMIC DNA]</scope>
    <source>
        <strain evidence="11 13">DSW25-10</strain>
    </source>
</reference>
<dbReference type="InterPro" id="IPR012337">
    <property type="entry name" value="RNaseH-like_sf"/>
</dbReference>
<accession>A0A2S4HJI6</accession>
<dbReference type="AlphaFoldDB" id="A0A2S4HJI6"/>
<keyword evidence="3 8" id="KW-0540">Nuclease</keyword>
<dbReference type="Proteomes" id="UP000237222">
    <property type="component" value="Unassembled WGS sequence"/>
</dbReference>
<comment type="cofactor">
    <cofactor evidence="8">
        <name>Mg(2+)</name>
        <dbReference type="ChEBI" id="CHEBI:18420"/>
    </cofactor>
    <text evidence="8">Binds two Mg(2+) per subunit. The active form of the enzyme binds two Mg(2+) ions in its active site. The first Mg(2+) forms only one salt bridge with the protein.</text>
</comment>
<dbReference type="HAMAP" id="MF_00157">
    <property type="entry name" value="RNase_T"/>
    <property type="match status" value="1"/>
</dbReference>
<dbReference type="CDD" id="cd06134">
    <property type="entry name" value="RNaseT"/>
    <property type="match status" value="1"/>
</dbReference>
<comment type="caution">
    <text evidence="10">The sequence shown here is derived from an EMBL/GenBank/DDBJ whole genome shotgun (WGS) entry which is preliminary data.</text>
</comment>
<feature type="site" description="Important for substrate binding and specificity" evidence="8">
    <location>
        <position position="77"/>
    </location>
</feature>
<gene>
    <name evidence="8" type="primary">rnt</name>
    <name evidence="10" type="ORF">C0068_02405</name>
    <name evidence="11" type="ORF">D0911_12890</name>
</gene>
<feature type="binding site" evidence="8">
    <location>
        <position position="23"/>
    </location>
    <ligand>
        <name>Mg(2+)</name>
        <dbReference type="ChEBI" id="CHEBI:18420"/>
        <label>2</label>
        <note>catalytic</note>
    </ligand>
</feature>
<evidence type="ECO:0000256" key="1">
    <source>
        <dbReference type="ARBA" id="ARBA00011738"/>
    </source>
</evidence>
<dbReference type="Gene3D" id="3.30.420.10">
    <property type="entry name" value="Ribonuclease H-like superfamily/Ribonuclease H"/>
    <property type="match status" value="1"/>
</dbReference>
<evidence type="ECO:0000313" key="12">
    <source>
        <dbReference type="Proteomes" id="UP000237222"/>
    </source>
</evidence>
<proteinExistence type="inferred from homology"/>
<dbReference type="PANTHER" id="PTHR30231:SF2">
    <property type="entry name" value="RIBONUCLEASE T"/>
    <property type="match status" value="1"/>
</dbReference>
<comment type="subunit">
    <text evidence="1 8">Homodimer.</text>
</comment>
<dbReference type="InterPro" id="IPR005987">
    <property type="entry name" value="RNase_T"/>
</dbReference>
<feature type="site" description="Important for substrate binding and specificity" evidence="8">
    <location>
        <position position="146"/>
    </location>
</feature>
<feature type="binding site" evidence="8">
    <location>
        <position position="186"/>
    </location>
    <ligand>
        <name>Mg(2+)</name>
        <dbReference type="ChEBI" id="CHEBI:18420"/>
        <label>2</label>
        <note>catalytic</note>
    </ligand>
</feature>
<evidence type="ECO:0000256" key="5">
    <source>
        <dbReference type="ARBA" id="ARBA00022801"/>
    </source>
</evidence>
<dbReference type="GO" id="GO:0000287">
    <property type="term" value="F:magnesium ion binding"/>
    <property type="evidence" value="ECO:0007669"/>
    <property type="project" value="UniProtKB-UniRule"/>
</dbReference>
<evidence type="ECO:0000256" key="2">
    <source>
        <dbReference type="ARBA" id="ARBA00022694"/>
    </source>
</evidence>
<evidence type="ECO:0000313" key="11">
    <source>
        <dbReference type="EMBL" id="RNL60892.1"/>
    </source>
</evidence>
<evidence type="ECO:0000256" key="4">
    <source>
        <dbReference type="ARBA" id="ARBA00022723"/>
    </source>
</evidence>
<dbReference type="GO" id="GO:0008408">
    <property type="term" value="F:3'-5' exonuclease activity"/>
    <property type="evidence" value="ECO:0007669"/>
    <property type="project" value="TreeGrafter"/>
</dbReference>
<feature type="binding site" evidence="8">
    <location>
        <position position="23"/>
    </location>
    <ligand>
        <name>Mg(2+)</name>
        <dbReference type="ChEBI" id="CHEBI:18420"/>
        <label>1</label>
        <note>catalytic</note>
    </ligand>
</feature>
<feature type="domain" description="Exonuclease" evidence="9">
    <location>
        <begin position="18"/>
        <end position="203"/>
    </location>
</feature>
<feature type="site" description="Important for substrate binding and specificity" evidence="8">
    <location>
        <position position="124"/>
    </location>
</feature>
<feature type="binding site" evidence="8">
    <location>
        <position position="25"/>
    </location>
    <ligand>
        <name>Mg(2+)</name>
        <dbReference type="ChEBI" id="CHEBI:18420"/>
        <label>2</label>
        <note>catalytic</note>
    </ligand>
</feature>
<dbReference type="InterPro" id="IPR013520">
    <property type="entry name" value="Ribonucl_H"/>
</dbReference>
<comment type="similarity">
    <text evidence="8">Belongs to the RNase T family.</text>
</comment>
<name>A0A2S4HJI6_9GAMM</name>
<dbReference type="SMART" id="SM00479">
    <property type="entry name" value="EXOIII"/>
    <property type="match status" value="1"/>
</dbReference>
<keyword evidence="7 8" id="KW-0460">Magnesium</keyword>
<dbReference type="OrthoDB" id="9778264at2"/>
<dbReference type="GO" id="GO:0045004">
    <property type="term" value="P:DNA replication proofreading"/>
    <property type="evidence" value="ECO:0007669"/>
    <property type="project" value="TreeGrafter"/>
</dbReference>
<dbReference type="GO" id="GO:0003676">
    <property type="term" value="F:nucleic acid binding"/>
    <property type="evidence" value="ECO:0007669"/>
    <property type="project" value="InterPro"/>
</dbReference>
<dbReference type="SUPFAM" id="SSF53098">
    <property type="entry name" value="Ribonuclease H-like"/>
    <property type="match status" value="1"/>
</dbReference>
<keyword evidence="2 8" id="KW-0819">tRNA processing</keyword>
<evidence type="ECO:0000256" key="3">
    <source>
        <dbReference type="ARBA" id="ARBA00022722"/>
    </source>
</evidence>
<feature type="binding site" evidence="8">
    <location>
        <position position="181"/>
    </location>
    <ligand>
        <name>Mg(2+)</name>
        <dbReference type="ChEBI" id="CHEBI:18420"/>
        <label>2</label>
        <note>catalytic</note>
    </ligand>
</feature>
<evidence type="ECO:0000256" key="7">
    <source>
        <dbReference type="ARBA" id="ARBA00022842"/>
    </source>
</evidence>
<dbReference type="Proteomes" id="UP000274695">
    <property type="component" value="Unassembled WGS sequence"/>
</dbReference>
<dbReference type="NCBIfam" id="TIGR01298">
    <property type="entry name" value="RNaseT"/>
    <property type="match status" value="1"/>
</dbReference>
<comment type="function">
    <text evidence="8">Trims short 3' overhangs of a variety of RNA species, leaving a one or two nucleotide 3' overhang. Responsible for the end-turnover of tRNA: specifically removes the terminal AMP residue from uncharged tRNA (tRNA-C-C-A). Also appears to be involved in tRNA biosynthesis.</text>
</comment>
<organism evidence="10 12">
    <name type="scientific">Zhongshania marina</name>
    <dbReference type="NCBI Taxonomy" id="2304603"/>
    <lineage>
        <taxon>Bacteria</taxon>
        <taxon>Pseudomonadati</taxon>
        <taxon>Pseudomonadota</taxon>
        <taxon>Gammaproteobacteria</taxon>
        <taxon>Cellvibrionales</taxon>
        <taxon>Spongiibacteraceae</taxon>
        <taxon>Zhongshania</taxon>
    </lineage>
</organism>
<protein>
    <recommendedName>
        <fullName evidence="8">Ribonuclease T</fullName>
        <ecNumber evidence="8">3.1.13.-</ecNumber>
    </recommendedName>
    <alternativeName>
        <fullName evidence="8">Exoribonuclease T</fullName>
        <shortName evidence="8">RNase T</shortName>
    </alternativeName>
</protein>
<dbReference type="InterPro" id="IPR036397">
    <property type="entry name" value="RNaseH_sf"/>
</dbReference>
<dbReference type="Pfam" id="PF00929">
    <property type="entry name" value="RNase_T"/>
    <property type="match status" value="1"/>
</dbReference>